<dbReference type="RefSeq" id="WP_036023330.1">
    <property type="nucleotide sequence ID" value="NZ_BRLH01000003.1"/>
</dbReference>
<sequence>MTTGVLRRRAALFSLLLVLFSANAERRDPFQAEEAQRCQVQVRKEAEALSSWRLRGVIRSRGVERGWAQTPEGKWRALSDGFSLAYWRLLNIEGGTARFSAVPSLKSRCRPGDVIELTLGKY</sequence>
<evidence type="ECO:0008006" key="4">
    <source>
        <dbReference type="Google" id="ProtNLM"/>
    </source>
</evidence>
<name>A0AAV5N1Z0_9GAMM</name>
<keyword evidence="1" id="KW-0732">Signal</keyword>
<gene>
    <name evidence="2" type="ORF">SOASR030_16450</name>
</gene>
<feature type="signal peptide" evidence="1">
    <location>
        <begin position="1"/>
        <end position="24"/>
    </location>
</feature>
<evidence type="ECO:0000313" key="2">
    <source>
        <dbReference type="EMBL" id="GKX55533.1"/>
    </source>
</evidence>
<proteinExistence type="predicted"/>
<evidence type="ECO:0000313" key="3">
    <source>
        <dbReference type="Proteomes" id="UP001058124"/>
    </source>
</evidence>
<dbReference type="Proteomes" id="UP001058124">
    <property type="component" value="Unassembled WGS sequence"/>
</dbReference>
<evidence type="ECO:0000256" key="1">
    <source>
        <dbReference type="SAM" id="SignalP"/>
    </source>
</evidence>
<dbReference type="EMBL" id="BRLH01000003">
    <property type="protein sequence ID" value="GKX55533.1"/>
    <property type="molecule type" value="Genomic_DNA"/>
</dbReference>
<dbReference type="AlphaFoldDB" id="A0AAV5N1Z0"/>
<comment type="caution">
    <text evidence="2">The sequence shown here is derived from an EMBL/GenBank/DDBJ whole genome shotgun (WGS) entry which is preliminary data.</text>
</comment>
<accession>A0AAV5N1Z0</accession>
<feature type="chain" id="PRO_5043955266" description="DUF2531 family protein" evidence="1">
    <location>
        <begin position="25"/>
        <end position="122"/>
    </location>
</feature>
<keyword evidence="3" id="KW-1185">Reference proteome</keyword>
<protein>
    <recommendedName>
        <fullName evidence="4">DUF2531 family protein</fullName>
    </recommendedName>
</protein>
<reference evidence="2" key="1">
    <citation type="submission" date="2022-06" db="EMBL/GenBank/DDBJ databases">
        <title>Draft genome sequences of Leminorella grimontii str. JCM5902.</title>
        <authorList>
            <person name="Wakabayashi Y."/>
            <person name="Kojima K."/>
        </authorList>
    </citation>
    <scope>NUCLEOTIDE SEQUENCE</scope>
    <source>
        <strain evidence="2">JCM 5902</strain>
    </source>
</reference>
<organism evidence="2 3">
    <name type="scientific">Leminorella grimontii</name>
    <dbReference type="NCBI Taxonomy" id="82981"/>
    <lineage>
        <taxon>Bacteria</taxon>
        <taxon>Pseudomonadati</taxon>
        <taxon>Pseudomonadota</taxon>
        <taxon>Gammaproteobacteria</taxon>
        <taxon>Enterobacterales</taxon>
        <taxon>Budviciaceae</taxon>
        <taxon>Leminorella</taxon>
    </lineage>
</organism>